<keyword evidence="2" id="KW-1185">Reference proteome</keyword>
<name>A0ABT3K1Q0_9PROT</name>
<gene>
    <name evidence="1" type="ORF">NO263_01845</name>
</gene>
<comment type="caution">
    <text evidence="1">The sequence shown here is derived from an EMBL/GenBank/DDBJ whole genome shotgun (WGS) entry which is preliminary data.</text>
</comment>
<organism evidence="1 2">
    <name type="scientific">Gluconacetobacter entanii</name>
    <dbReference type="NCBI Taxonomy" id="108528"/>
    <lineage>
        <taxon>Bacteria</taxon>
        <taxon>Pseudomonadati</taxon>
        <taxon>Pseudomonadota</taxon>
        <taxon>Alphaproteobacteria</taxon>
        <taxon>Acetobacterales</taxon>
        <taxon>Acetobacteraceae</taxon>
        <taxon>Gluconacetobacter</taxon>
    </lineage>
</organism>
<accession>A0ABT3K1Q0</accession>
<evidence type="ECO:0000313" key="2">
    <source>
        <dbReference type="Proteomes" id="UP001526337"/>
    </source>
</evidence>
<reference evidence="1 2" key="1">
    <citation type="submission" date="2022-07" db="EMBL/GenBank/DDBJ databases">
        <title>Genome stability of Gluconacetobacter entanii AV429.</title>
        <authorList>
            <person name="Trcek J."/>
            <person name="Cepec E."/>
        </authorList>
    </citation>
    <scope>NUCLEOTIDE SEQUENCE [LARGE SCALE GENOMIC DNA]</scope>
    <source>
        <strain evidence="1 2">AV429_2022</strain>
    </source>
</reference>
<protein>
    <submittedName>
        <fullName evidence="1">Uncharacterized protein</fullName>
    </submittedName>
</protein>
<dbReference type="RefSeq" id="WP_171790971.1">
    <property type="nucleotide sequence ID" value="NZ_JABJWD010000059.1"/>
</dbReference>
<dbReference type="EMBL" id="JANGSQ010000073">
    <property type="protein sequence ID" value="MCW4589331.1"/>
    <property type="molecule type" value="Genomic_DNA"/>
</dbReference>
<sequence length="150" mass="16612">MILLDYLVQNVGLYLSNDANGAASVLVPHGRTIRADMRLQNKLLNHRELYAPFCAFIVNYLSGINKQTGSNETAYASFVPAQIALSAVDMDIHDGGHCAQQITPFFASRPDDRDYAFSLCIGGYENPHRPQSACNVIKENVKPEEKTVRP</sequence>
<proteinExistence type="predicted"/>
<evidence type="ECO:0000313" key="1">
    <source>
        <dbReference type="EMBL" id="MCW4589331.1"/>
    </source>
</evidence>
<dbReference type="Proteomes" id="UP001526337">
    <property type="component" value="Unassembled WGS sequence"/>
</dbReference>